<dbReference type="EMBL" id="UINC01024170">
    <property type="protein sequence ID" value="SVA97292.1"/>
    <property type="molecule type" value="Genomic_DNA"/>
</dbReference>
<evidence type="ECO:0000256" key="10">
    <source>
        <dbReference type="ARBA" id="ARBA00023239"/>
    </source>
</evidence>
<gene>
    <name evidence="13" type="ORF">METZ01_LOCUS150146</name>
</gene>
<protein>
    <recommendedName>
        <fullName evidence="12">HhH-GPD domain-containing protein</fullName>
    </recommendedName>
</protein>
<evidence type="ECO:0000256" key="11">
    <source>
        <dbReference type="ARBA" id="ARBA00023295"/>
    </source>
</evidence>
<dbReference type="CDD" id="cd00056">
    <property type="entry name" value="ENDO3c"/>
    <property type="match status" value="1"/>
</dbReference>
<dbReference type="InterPro" id="IPR003265">
    <property type="entry name" value="HhH-GPD_domain"/>
</dbReference>
<dbReference type="GO" id="GO:0006285">
    <property type="term" value="P:base-excision repair, AP site formation"/>
    <property type="evidence" value="ECO:0007669"/>
    <property type="project" value="TreeGrafter"/>
</dbReference>
<keyword evidence="8" id="KW-0238">DNA-binding</keyword>
<evidence type="ECO:0000313" key="13">
    <source>
        <dbReference type="EMBL" id="SVA97292.1"/>
    </source>
</evidence>
<keyword evidence="2" id="KW-0004">4Fe-4S</keyword>
<dbReference type="InterPro" id="IPR011257">
    <property type="entry name" value="DNA_glycosylase"/>
</dbReference>
<dbReference type="GO" id="GO:0003677">
    <property type="term" value="F:DNA binding"/>
    <property type="evidence" value="ECO:0007669"/>
    <property type="project" value="UniProtKB-KW"/>
</dbReference>
<evidence type="ECO:0000259" key="12">
    <source>
        <dbReference type="SMART" id="SM00478"/>
    </source>
</evidence>
<dbReference type="GO" id="GO:0003906">
    <property type="term" value="F:DNA-(apurinic or apyrimidinic site) endonuclease activity"/>
    <property type="evidence" value="ECO:0007669"/>
    <property type="project" value="TreeGrafter"/>
</dbReference>
<keyword evidence="10" id="KW-0456">Lyase</keyword>
<evidence type="ECO:0000256" key="3">
    <source>
        <dbReference type="ARBA" id="ARBA00022723"/>
    </source>
</evidence>
<name>A0A382A869_9ZZZZ</name>
<feature type="domain" description="HhH-GPD" evidence="12">
    <location>
        <begin position="43"/>
        <end position="190"/>
    </location>
</feature>
<dbReference type="InterPro" id="IPR000445">
    <property type="entry name" value="HhH_motif"/>
</dbReference>
<proteinExistence type="inferred from homology"/>
<evidence type="ECO:0000256" key="1">
    <source>
        <dbReference type="ARBA" id="ARBA00008343"/>
    </source>
</evidence>
<dbReference type="Gene3D" id="1.10.340.30">
    <property type="entry name" value="Hypothetical protein, domain 2"/>
    <property type="match status" value="1"/>
</dbReference>
<dbReference type="SUPFAM" id="SSF48150">
    <property type="entry name" value="DNA-glycosylase"/>
    <property type="match status" value="1"/>
</dbReference>
<evidence type="ECO:0000256" key="6">
    <source>
        <dbReference type="ARBA" id="ARBA00023004"/>
    </source>
</evidence>
<dbReference type="GO" id="GO:0046872">
    <property type="term" value="F:metal ion binding"/>
    <property type="evidence" value="ECO:0007669"/>
    <property type="project" value="UniProtKB-KW"/>
</dbReference>
<keyword evidence="4" id="KW-0227">DNA damage</keyword>
<dbReference type="InterPro" id="IPR023170">
    <property type="entry name" value="HhH_base_excis_C"/>
</dbReference>
<dbReference type="GO" id="GO:0006289">
    <property type="term" value="P:nucleotide-excision repair"/>
    <property type="evidence" value="ECO:0007669"/>
    <property type="project" value="TreeGrafter"/>
</dbReference>
<organism evidence="13">
    <name type="scientific">marine metagenome</name>
    <dbReference type="NCBI Taxonomy" id="408172"/>
    <lineage>
        <taxon>unclassified sequences</taxon>
        <taxon>metagenomes</taxon>
        <taxon>ecological metagenomes</taxon>
    </lineage>
</organism>
<sequence>MKPTDLPVALRYLRKSIKSWRVPVVTKISRQGNPFMVLVSCLLSLRTRDEITDAASKRLFVLAKSPKKLLRLDPKQVEKAIYPVAFYLNKTLRLYEISGALIDDNGGKVPDTLDQLLRLKGVGRKTANLTLVLGHNKPGICVDIHVHRIANRWGYVQTKSPNETEKALRYKLPKRYWMEINNLLVSFGQNICKPQSPFCSKCDVLEYCEQIGVNRYR</sequence>
<dbReference type="PANTHER" id="PTHR43286:SF1">
    <property type="entry name" value="ENDONUCLEASE III-LIKE PROTEIN 1"/>
    <property type="match status" value="1"/>
</dbReference>
<dbReference type="Pfam" id="PF00730">
    <property type="entry name" value="HhH-GPD"/>
    <property type="match status" value="1"/>
</dbReference>
<evidence type="ECO:0000256" key="4">
    <source>
        <dbReference type="ARBA" id="ARBA00022763"/>
    </source>
</evidence>
<dbReference type="FunFam" id="1.10.340.30:FF:000001">
    <property type="entry name" value="Endonuclease III"/>
    <property type="match status" value="1"/>
</dbReference>
<dbReference type="SMART" id="SM00478">
    <property type="entry name" value="ENDO3c"/>
    <property type="match status" value="1"/>
</dbReference>
<keyword evidence="11" id="KW-0326">Glycosidase</keyword>
<comment type="similarity">
    <text evidence="1">Belongs to the Nth/MutY family.</text>
</comment>
<evidence type="ECO:0000256" key="7">
    <source>
        <dbReference type="ARBA" id="ARBA00023014"/>
    </source>
</evidence>
<dbReference type="GO" id="GO:0051539">
    <property type="term" value="F:4 iron, 4 sulfur cluster binding"/>
    <property type="evidence" value="ECO:0007669"/>
    <property type="project" value="UniProtKB-KW"/>
</dbReference>
<evidence type="ECO:0000256" key="8">
    <source>
        <dbReference type="ARBA" id="ARBA00023125"/>
    </source>
</evidence>
<dbReference type="Gene3D" id="1.10.1670.10">
    <property type="entry name" value="Helix-hairpin-Helix base-excision DNA repair enzymes (C-terminal)"/>
    <property type="match status" value="1"/>
</dbReference>
<dbReference type="PIRSF" id="PIRSF001435">
    <property type="entry name" value="Nth"/>
    <property type="match status" value="1"/>
</dbReference>
<dbReference type="FunFam" id="1.10.1670.10:FF:000001">
    <property type="entry name" value="Endonuclease III"/>
    <property type="match status" value="1"/>
</dbReference>
<dbReference type="Pfam" id="PF00633">
    <property type="entry name" value="HHH"/>
    <property type="match status" value="1"/>
</dbReference>
<dbReference type="GO" id="GO:0000703">
    <property type="term" value="F:oxidized pyrimidine nucleobase lesion DNA N-glycosylase activity"/>
    <property type="evidence" value="ECO:0007669"/>
    <property type="project" value="TreeGrafter"/>
</dbReference>
<evidence type="ECO:0000256" key="9">
    <source>
        <dbReference type="ARBA" id="ARBA00023204"/>
    </source>
</evidence>
<accession>A0A382A869</accession>
<keyword evidence="6" id="KW-0408">Iron</keyword>
<dbReference type="PANTHER" id="PTHR43286">
    <property type="entry name" value="ENDONUCLEASE III-LIKE PROTEIN 1"/>
    <property type="match status" value="1"/>
</dbReference>
<keyword evidence="3" id="KW-0479">Metal-binding</keyword>
<reference evidence="13" key="1">
    <citation type="submission" date="2018-05" db="EMBL/GenBank/DDBJ databases">
        <authorList>
            <person name="Lanie J.A."/>
            <person name="Ng W.-L."/>
            <person name="Kazmierczak K.M."/>
            <person name="Andrzejewski T.M."/>
            <person name="Davidsen T.M."/>
            <person name="Wayne K.J."/>
            <person name="Tettelin H."/>
            <person name="Glass J.I."/>
            <person name="Rusch D."/>
            <person name="Podicherti R."/>
            <person name="Tsui H.-C.T."/>
            <person name="Winkler M.E."/>
        </authorList>
    </citation>
    <scope>NUCLEOTIDE SEQUENCE</scope>
</reference>
<keyword evidence="5" id="KW-0378">Hydrolase</keyword>
<dbReference type="GO" id="GO:0016829">
    <property type="term" value="F:lyase activity"/>
    <property type="evidence" value="ECO:0007669"/>
    <property type="project" value="UniProtKB-KW"/>
</dbReference>
<dbReference type="AlphaFoldDB" id="A0A382A869"/>
<keyword evidence="9" id="KW-0234">DNA repair</keyword>
<evidence type="ECO:0000256" key="5">
    <source>
        <dbReference type="ARBA" id="ARBA00022801"/>
    </source>
</evidence>
<keyword evidence="7" id="KW-0411">Iron-sulfur</keyword>
<evidence type="ECO:0000256" key="2">
    <source>
        <dbReference type="ARBA" id="ARBA00022485"/>
    </source>
</evidence>